<proteinExistence type="predicted"/>
<feature type="compositionally biased region" description="Low complexity" evidence="1">
    <location>
        <begin position="28"/>
        <end position="44"/>
    </location>
</feature>
<feature type="region of interest" description="Disordered" evidence="1">
    <location>
        <begin position="102"/>
        <end position="192"/>
    </location>
</feature>
<reference evidence="2" key="1">
    <citation type="journal article" date="2020" name="Stud. Mycol.">
        <title>101 Dothideomycetes genomes: a test case for predicting lifestyles and emergence of pathogens.</title>
        <authorList>
            <person name="Haridas S."/>
            <person name="Albert R."/>
            <person name="Binder M."/>
            <person name="Bloem J."/>
            <person name="Labutti K."/>
            <person name="Salamov A."/>
            <person name="Andreopoulos B."/>
            <person name="Baker S."/>
            <person name="Barry K."/>
            <person name="Bills G."/>
            <person name="Bluhm B."/>
            <person name="Cannon C."/>
            <person name="Castanera R."/>
            <person name="Culley D."/>
            <person name="Daum C."/>
            <person name="Ezra D."/>
            <person name="Gonzalez J."/>
            <person name="Henrissat B."/>
            <person name="Kuo A."/>
            <person name="Liang C."/>
            <person name="Lipzen A."/>
            <person name="Lutzoni F."/>
            <person name="Magnuson J."/>
            <person name="Mondo S."/>
            <person name="Nolan M."/>
            <person name="Ohm R."/>
            <person name="Pangilinan J."/>
            <person name="Park H.-J."/>
            <person name="Ramirez L."/>
            <person name="Alfaro M."/>
            <person name="Sun H."/>
            <person name="Tritt A."/>
            <person name="Yoshinaga Y."/>
            <person name="Zwiers L.-H."/>
            <person name="Turgeon B."/>
            <person name="Goodwin S."/>
            <person name="Spatafora J."/>
            <person name="Crous P."/>
            <person name="Grigoriev I."/>
        </authorList>
    </citation>
    <scope>NUCLEOTIDE SEQUENCE</scope>
    <source>
        <strain evidence="2">CBS 122681</strain>
    </source>
</reference>
<evidence type="ECO:0000313" key="3">
    <source>
        <dbReference type="Proteomes" id="UP000799324"/>
    </source>
</evidence>
<dbReference type="EMBL" id="MU004391">
    <property type="protein sequence ID" value="KAF2652945.1"/>
    <property type="molecule type" value="Genomic_DNA"/>
</dbReference>
<name>A0A6A6SYZ2_9PLEO</name>
<feature type="region of interest" description="Disordered" evidence="1">
    <location>
        <begin position="472"/>
        <end position="502"/>
    </location>
</feature>
<feature type="region of interest" description="Disordered" evidence="1">
    <location>
        <begin position="23"/>
        <end position="74"/>
    </location>
</feature>
<feature type="compositionally biased region" description="Basic and acidic residues" evidence="1">
    <location>
        <begin position="156"/>
        <end position="183"/>
    </location>
</feature>
<accession>A0A6A6SYZ2</accession>
<dbReference type="Proteomes" id="UP000799324">
    <property type="component" value="Unassembled WGS sequence"/>
</dbReference>
<feature type="compositionally biased region" description="Low complexity" evidence="1">
    <location>
        <begin position="476"/>
        <end position="490"/>
    </location>
</feature>
<sequence>MVCLFSASASAFCPSNDHQGLPSGTPISAFTPRPSFSTTPSTASQDARPTGGKRSASWLTDVHPPHPSLHFGSSAPPATTLFNASGIKKTKLYNIAPPKVSLRSSEHSASSSSPPVSTAPEVEMSDAGLPTPPSTPPLDGTIPGRTKRTASETFSEDQHHVRERTYEPERPTRQPVRREDRRQHAAGPKQDTAEDIDIVMEQDDGTLPEGYTGTYNGIRTYDLKVDDSVTCGTHGHHELQCGHWVLDTSKIGEPGLPCGLNCKDPVFDTAPFNCPECYKTIMGVLDTQLTGLEKEKLERAKASGQGIWVASYITEYVTRRLPSLNCISETVMAIVKTDYARKCNAAPAPEPIKFMDPAEMLQKINEKKKREAFAKQSENVRGKKRICSPAKTFEEVFRPKRVQLVPPVQFGDASFAAPPSPVVGAMMRKRQLSTKIDDEVIVRQVKRCTIEDKGIPSQAIDIPRWDARLDDEGWTGRSRGGANASARRAAYNPTDRFPEDEW</sequence>
<evidence type="ECO:0000313" key="2">
    <source>
        <dbReference type="EMBL" id="KAF2652945.1"/>
    </source>
</evidence>
<gene>
    <name evidence="2" type="ORF">K491DRAFT_27799</name>
</gene>
<feature type="compositionally biased region" description="Low complexity" evidence="1">
    <location>
        <begin position="102"/>
        <end position="122"/>
    </location>
</feature>
<organism evidence="2 3">
    <name type="scientific">Lophiostoma macrostomum CBS 122681</name>
    <dbReference type="NCBI Taxonomy" id="1314788"/>
    <lineage>
        <taxon>Eukaryota</taxon>
        <taxon>Fungi</taxon>
        <taxon>Dikarya</taxon>
        <taxon>Ascomycota</taxon>
        <taxon>Pezizomycotina</taxon>
        <taxon>Dothideomycetes</taxon>
        <taxon>Pleosporomycetidae</taxon>
        <taxon>Pleosporales</taxon>
        <taxon>Lophiostomataceae</taxon>
        <taxon>Lophiostoma</taxon>
    </lineage>
</organism>
<keyword evidence="3" id="KW-1185">Reference proteome</keyword>
<dbReference type="OrthoDB" id="3799942at2759"/>
<evidence type="ECO:0000256" key="1">
    <source>
        <dbReference type="SAM" id="MobiDB-lite"/>
    </source>
</evidence>
<protein>
    <submittedName>
        <fullName evidence="2">Uncharacterized protein</fullName>
    </submittedName>
</protein>
<dbReference type="AlphaFoldDB" id="A0A6A6SYZ2"/>